<evidence type="ECO:0000313" key="2">
    <source>
        <dbReference type="Proteomes" id="UP000231019"/>
    </source>
</evidence>
<name>A0A2M7FZY9_9BACT</name>
<accession>A0A2M7FZY9</accession>
<organism evidence="1 2">
    <name type="scientific">bacterium (Candidatus Blackallbacteria) CG17_big_fil_post_rev_8_21_14_2_50_48_46</name>
    <dbReference type="NCBI Taxonomy" id="2014261"/>
    <lineage>
        <taxon>Bacteria</taxon>
        <taxon>Candidatus Blackallbacteria</taxon>
    </lineage>
</organism>
<comment type="caution">
    <text evidence="1">The sequence shown here is derived from an EMBL/GenBank/DDBJ whole genome shotgun (WGS) entry which is preliminary data.</text>
</comment>
<dbReference type="Proteomes" id="UP000231019">
    <property type="component" value="Unassembled WGS sequence"/>
</dbReference>
<dbReference type="EMBL" id="PFFQ01000055">
    <property type="protein sequence ID" value="PIW14876.1"/>
    <property type="molecule type" value="Genomic_DNA"/>
</dbReference>
<protein>
    <submittedName>
        <fullName evidence="1">Uncharacterized protein</fullName>
    </submittedName>
</protein>
<sequence length="69" mass="7534">MTGHEFFCTPGPTVSHHNSDGLGDFYPLMARATKLKQTTILAGHLSQIQADAEPPVPTETVLQNPMSWL</sequence>
<evidence type="ECO:0000313" key="1">
    <source>
        <dbReference type="EMBL" id="PIW14876.1"/>
    </source>
</evidence>
<proteinExistence type="predicted"/>
<reference evidence="1 2" key="1">
    <citation type="submission" date="2017-09" db="EMBL/GenBank/DDBJ databases">
        <title>Depth-based differentiation of microbial function through sediment-hosted aquifers and enrichment of novel symbionts in the deep terrestrial subsurface.</title>
        <authorList>
            <person name="Probst A.J."/>
            <person name="Ladd B."/>
            <person name="Jarett J.K."/>
            <person name="Geller-Mcgrath D.E."/>
            <person name="Sieber C.M."/>
            <person name="Emerson J.B."/>
            <person name="Anantharaman K."/>
            <person name="Thomas B.C."/>
            <person name="Malmstrom R."/>
            <person name="Stieglmeier M."/>
            <person name="Klingl A."/>
            <person name="Woyke T."/>
            <person name="Ryan C.M."/>
            <person name="Banfield J.F."/>
        </authorList>
    </citation>
    <scope>NUCLEOTIDE SEQUENCE [LARGE SCALE GENOMIC DNA]</scope>
    <source>
        <strain evidence="1">CG17_big_fil_post_rev_8_21_14_2_50_48_46</strain>
    </source>
</reference>
<gene>
    <name evidence="1" type="ORF">COW36_19690</name>
</gene>
<dbReference type="AlphaFoldDB" id="A0A2M7FZY9"/>